<proteinExistence type="predicted"/>
<comment type="caution">
    <text evidence="5">The sequence shown here is derived from an EMBL/GenBank/DDBJ whole genome shotgun (WGS) entry which is preliminary data.</text>
</comment>
<evidence type="ECO:0000259" key="4">
    <source>
        <dbReference type="Pfam" id="PF07804"/>
    </source>
</evidence>
<evidence type="ECO:0000313" key="5">
    <source>
        <dbReference type="EMBL" id="RWR17340.1"/>
    </source>
</evidence>
<evidence type="ECO:0000256" key="3">
    <source>
        <dbReference type="SAM" id="MobiDB-lite"/>
    </source>
</evidence>
<organism evidence="5 6">
    <name type="scientific">Microbacterium enclense</name>
    <dbReference type="NCBI Taxonomy" id="993073"/>
    <lineage>
        <taxon>Bacteria</taxon>
        <taxon>Bacillati</taxon>
        <taxon>Actinomycetota</taxon>
        <taxon>Actinomycetes</taxon>
        <taxon>Micrococcales</taxon>
        <taxon>Microbacteriaceae</taxon>
        <taxon>Microbacterium</taxon>
    </lineage>
</organism>
<dbReference type="GO" id="GO:0016301">
    <property type="term" value="F:kinase activity"/>
    <property type="evidence" value="ECO:0007669"/>
    <property type="project" value="UniProtKB-KW"/>
</dbReference>
<dbReference type="EMBL" id="RBZY01000041">
    <property type="protein sequence ID" value="RWR17340.1"/>
    <property type="molecule type" value="Genomic_DNA"/>
</dbReference>
<feature type="compositionally biased region" description="Basic and acidic residues" evidence="3">
    <location>
        <begin position="33"/>
        <end position="49"/>
    </location>
</feature>
<keyword evidence="2" id="KW-0418">Kinase</keyword>
<sequence>MTRRRRDHPAVGARTGDLNRVVCSGADLDGFVDRADRHEVGARDREIRPPPKCHRDRTPPSGGRGPGPRHPWGGNEKFQQNDPRASLGAIAGLLDRGGNVFSTRTADRLRLLRYATFNVAMGNTDAHAKNFSLLHDEAGAMFLAPPLRRGPARPRVRGHDPSLHVDRWRATAS</sequence>
<feature type="region of interest" description="Disordered" evidence="3">
    <location>
        <begin position="33"/>
        <end position="81"/>
    </location>
</feature>
<dbReference type="Proteomes" id="UP000285970">
    <property type="component" value="Unassembled WGS sequence"/>
</dbReference>
<feature type="domain" description="HipA-like C-terminal" evidence="4">
    <location>
        <begin position="77"/>
        <end position="145"/>
    </location>
</feature>
<dbReference type="InterPro" id="IPR012893">
    <property type="entry name" value="HipA-like_C"/>
</dbReference>
<evidence type="ECO:0000256" key="2">
    <source>
        <dbReference type="ARBA" id="ARBA00022777"/>
    </source>
</evidence>
<gene>
    <name evidence="5" type="ORF">D8Y23_11655</name>
</gene>
<evidence type="ECO:0000313" key="6">
    <source>
        <dbReference type="Proteomes" id="UP000285970"/>
    </source>
</evidence>
<accession>A0A3S3LIQ0</accession>
<dbReference type="AlphaFoldDB" id="A0A3S3LIQ0"/>
<keyword evidence="1" id="KW-0808">Transferase</keyword>
<dbReference type="Pfam" id="PF07804">
    <property type="entry name" value="HipA_C"/>
    <property type="match status" value="1"/>
</dbReference>
<dbReference type="OrthoDB" id="3182374at2"/>
<protein>
    <submittedName>
        <fullName evidence="5">HipA domain-containing protein</fullName>
    </submittedName>
</protein>
<name>A0A3S3LIQ0_9MICO</name>
<reference evidence="5 6" key="1">
    <citation type="journal article" date="2018" name="Front. Microbiol.">
        <title>Novel Insights Into Bacterial Dimethylsulfoniopropionate Catabolism in the East China Sea.</title>
        <authorList>
            <person name="Liu J."/>
            <person name="Liu J."/>
            <person name="Zhang S.H."/>
            <person name="Liang J."/>
            <person name="Lin H."/>
            <person name="Song D."/>
            <person name="Yang G.P."/>
            <person name="Todd J.D."/>
            <person name="Zhang X.H."/>
        </authorList>
    </citation>
    <scope>NUCLEOTIDE SEQUENCE [LARGE SCALE GENOMIC DNA]</scope>
    <source>
        <strain evidence="5 6">ZYFD042</strain>
    </source>
</reference>
<evidence type="ECO:0000256" key="1">
    <source>
        <dbReference type="ARBA" id="ARBA00022679"/>
    </source>
</evidence>